<dbReference type="EMBL" id="FOQG01000022">
    <property type="protein sequence ID" value="SFJ26026.1"/>
    <property type="molecule type" value="Genomic_DNA"/>
</dbReference>
<dbReference type="Proteomes" id="UP000198649">
    <property type="component" value="Unassembled WGS sequence"/>
</dbReference>
<evidence type="ECO:0000313" key="4">
    <source>
        <dbReference type="Proteomes" id="UP000198649"/>
    </source>
</evidence>
<proteinExistence type="predicted"/>
<name>A0A1I3PYN7_9ACTN</name>
<sequence>MELHESLAELVGHVGPQVLDDADGLRAALDDYLDEGAASTGDINLLVDTVRLGAYAWMMSTIASGGEGAKAVEAAGVILARDRGSRDLDTARWACAVLGFAVGEVGDADVRRYRTRTMEVPLGQAPEDPRPSPPSVPAVDPHVATAPAQPALAPVTEAAAPAVIGPGQPSPLTGRRRRRRTPVLAVLVVLAVVGGGLAAWRVLEGDDDPDRSPVAVDREPSPTGDPTPDPTREPEPLPFDVGAAFVNQPCSGEVIVMLATAGVADNYAAKLGNAVEGVPDAKVLRASDSCAAFQRTHPESGQPIYNAYVGPYATVPEACQAIEGLDSGTAWVRELANPSQERELCFCESSVDALPTIGPDSDLTSRQVRRLVGQVQWGLYLFGLIPKEGVFQSYGRVTPDLVAALQDFQSQVLVEPDGVIAQETWERLLDEFCETEVYDVER</sequence>
<dbReference type="RefSeq" id="WP_091116997.1">
    <property type="nucleotide sequence ID" value="NZ_BKAF01000030.1"/>
</dbReference>
<feature type="transmembrane region" description="Helical" evidence="2">
    <location>
        <begin position="183"/>
        <end position="203"/>
    </location>
</feature>
<feature type="region of interest" description="Disordered" evidence="1">
    <location>
        <begin position="203"/>
        <end position="237"/>
    </location>
</feature>
<evidence type="ECO:0000256" key="2">
    <source>
        <dbReference type="SAM" id="Phobius"/>
    </source>
</evidence>
<keyword evidence="2" id="KW-1133">Transmembrane helix</keyword>
<accession>A0A1I3PYN7</accession>
<keyword evidence="4" id="KW-1185">Reference proteome</keyword>
<evidence type="ECO:0008006" key="5">
    <source>
        <dbReference type="Google" id="ProtNLM"/>
    </source>
</evidence>
<dbReference type="InterPro" id="IPR036365">
    <property type="entry name" value="PGBD-like_sf"/>
</dbReference>
<gene>
    <name evidence="3" type="ORF">SAMN05216561_12241</name>
</gene>
<dbReference type="SUPFAM" id="SSF47090">
    <property type="entry name" value="PGBD-like"/>
    <property type="match status" value="1"/>
</dbReference>
<organism evidence="3 4">
    <name type="scientific">Nocardioides psychrotolerans</name>
    <dbReference type="NCBI Taxonomy" id="1005945"/>
    <lineage>
        <taxon>Bacteria</taxon>
        <taxon>Bacillati</taxon>
        <taxon>Actinomycetota</taxon>
        <taxon>Actinomycetes</taxon>
        <taxon>Propionibacteriales</taxon>
        <taxon>Nocardioidaceae</taxon>
        <taxon>Nocardioides</taxon>
    </lineage>
</organism>
<evidence type="ECO:0000313" key="3">
    <source>
        <dbReference type="EMBL" id="SFJ26026.1"/>
    </source>
</evidence>
<protein>
    <recommendedName>
        <fullName evidence="5">Peptidoglycan binding domain-containing protein</fullName>
    </recommendedName>
</protein>
<evidence type="ECO:0000256" key="1">
    <source>
        <dbReference type="SAM" id="MobiDB-lite"/>
    </source>
</evidence>
<dbReference type="AlphaFoldDB" id="A0A1I3PYN7"/>
<reference evidence="3 4" key="1">
    <citation type="submission" date="2016-10" db="EMBL/GenBank/DDBJ databases">
        <authorList>
            <person name="de Groot N.N."/>
        </authorList>
    </citation>
    <scope>NUCLEOTIDE SEQUENCE [LARGE SCALE GENOMIC DNA]</scope>
    <source>
        <strain evidence="3 4">CGMCC 1.11156</strain>
    </source>
</reference>
<dbReference type="OrthoDB" id="3769400at2"/>
<keyword evidence="2" id="KW-0472">Membrane</keyword>
<dbReference type="STRING" id="1005945.SAMN05216561_12241"/>
<feature type="region of interest" description="Disordered" evidence="1">
    <location>
        <begin position="119"/>
        <end position="142"/>
    </location>
</feature>
<keyword evidence="2" id="KW-0812">Transmembrane</keyword>